<dbReference type="PANTHER" id="PTHR48081:SF6">
    <property type="entry name" value="PEPTIDASE S9 PROLYL OLIGOPEPTIDASE CATALYTIC DOMAIN-CONTAINING PROTEIN"/>
    <property type="match status" value="1"/>
</dbReference>
<proteinExistence type="predicted"/>
<gene>
    <name evidence="3" type="ORF">EJ419_04320</name>
</gene>
<protein>
    <submittedName>
        <fullName evidence="3">Alpha/beta hydrolase</fullName>
    </submittedName>
</protein>
<dbReference type="Gene3D" id="3.40.50.1820">
    <property type="entry name" value="alpha/beta hydrolase"/>
    <property type="match status" value="1"/>
</dbReference>
<dbReference type="OrthoDB" id="9794725at2"/>
<comment type="caution">
    <text evidence="3">The sequence shown here is derived from an EMBL/GenBank/DDBJ whole genome shotgun (WGS) entry which is preliminary data.</text>
</comment>
<keyword evidence="4" id="KW-1185">Reference proteome</keyword>
<dbReference type="AlphaFoldDB" id="A0A4R0QXF3"/>
<evidence type="ECO:0000256" key="1">
    <source>
        <dbReference type="ARBA" id="ARBA00022801"/>
    </source>
</evidence>
<dbReference type="InterPro" id="IPR049492">
    <property type="entry name" value="BD-FAE-like_dom"/>
</dbReference>
<dbReference type="GO" id="GO:0016787">
    <property type="term" value="F:hydrolase activity"/>
    <property type="evidence" value="ECO:0007669"/>
    <property type="project" value="UniProtKB-KW"/>
</dbReference>
<organism evidence="3 4">
    <name type="scientific">Alloscardovia theropitheci</name>
    <dbReference type="NCBI Taxonomy" id="2496842"/>
    <lineage>
        <taxon>Bacteria</taxon>
        <taxon>Bacillati</taxon>
        <taxon>Actinomycetota</taxon>
        <taxon>Actinomycetes</taxon>
        <taxon>Bifidobacteriales</taxon>
        <taxon>Bifidobacteriaceae</taxon>
        <taxon>Alloscardovia</taxon>
    </lineage>
</organism>
<evidence type="ECO:0000313" key="4">
    <source>
        <dbReference type="Proteomes" id="UP000291289"/>
    </source>
</evidence>
<keyword evidence="1 3" id="KW-0378">Hydrolase</keyword>
<dbReference type="InterPro" id="IPR029058">
    <property type="entry name" value="AB_hydrolase_fold"/>
</dbReference>
<dbReference type="RefSeq" id="WP_131283958.1">
    <property type="nucleotide sequence ID" value="NZ_RXLP01000019.1"/>
</dbReference>
<dbReference type="SUPFAM" id="SSF53474">
    <property type="entry name" value="alpha/beta-Hydrolases"/>
    <property type="match status" value="1"/>
</dbReference>
<evidence type="ECO:0000259" key="2">
    <source>
        <dbReference type="Pfam" id="PF20434"/>
    </source>
</evidence>
<dbReference type="EMBL" id="RXLP01000019">
    <property type="protein sequence ID" value="TCD54270.1"/>
    <property type="molecule type" value="Genomic_DNA"/>
</dbReference>
<dbReference type="Proteomes" id="UP000291289">
    <property type="component" value="Unassembled WGS sequence"/>
</dbReference>
<name>A0A4R0QXF3_9BIFI</name>
<dbReference type="Pfam" id="PF20434">
    <property type="entry name" value="BD-FAE"/>
    <property type="match status" value="1"/>
</dbReference>
<sequence>MQYFTRTLSYDGSASAQLYAYLIDNSPEINPHRIRPAILIFPGGGYNRTTDREAESVALQFLAAGYHAFILRYSVKPAVYPTALIQAALAMQTIRENSKAWNVDASAIAVLGFSAGGHLAANLATSAGDSEISAHGFDISAIKPNALMLSYPVISSGQFAHQGSFNCLLGENVNDENLRNAVSLEKHVDSSTPPTFIWHTITDDTVPVENSLVFIQACLNVSVSIEAHLLPTGGHGLSLGTAETADCNNPATREESVAVWMSLALAWIERVFGKLNK</sequence>
<dbReference type="InterPro" id="IPR050300">
    <property type="entry name" value="GDXG_lipolytic_enzyme"/>
</dbReference>
<reference evidence="3 4" key="1">
    <citation type="submission" date="2018-12" db="EMBL/GenBank/DDBJ databases">
        <title>Alloscrdovia theropitheci sp. nov: a novel taxon from the feces of the bleeding-herat monkey (Theropithecus geleda).</title>
        <authorList>
            <person name="Modesto M."/>
        </authorList>
    </citation>
    <scope>NUCLEOTIDE SEQUENCE [LARGE SCALE GENOMIC DNA]</scope>
    <source>
        <strain evidence="3 4">GLDI4/2</strain>
    </source>
</reference>
<accession>A0A4R0QXF3</accession>
<dbReference type="PANTHER" id="PTHR48081">
    <property type="entry name" value="AB HYDROLASE SUPERFAMILY PROTEIN C4A8.06C"/>
    <property type="match status" value="1"/>
</dbReference>
<feature type="domain" description="BD-FAE-like" evidence="2">
    <location>
        <begin position="35"/>
        <end position="215"/>
    </location>
</feature>
<evidence type="ECO:0000313" key="3">
    <source>
        <dbReference type="EMBL" id="TCD54270.1"/>
    </source>
</evidence>